<dbReference type="EMBL" id="BTGU01000056">
    <property type="protein sequence ID" value="GMN55322.1"/>
    <property type="molecule type" value="Genomic_DNA"/>
</dbReference>
<evidence type="ECO:0000256" key="3">
    <source>
        <dbReference type="RuleBase" id="RU366061"/>
    </source>
</evidence>
<reference evidence="6" key="1">
    <citation type="submission" date="2023-07" db="EMBL/GenBank/DDBJ databases">
        <title>draft genome sequence of fig (Ficus carica).</title>
        <authorList>
            <person name="Takahashi T."/>
            <person name="Nishimura K."/>
        </authorList>
    </citation>
    <scope>NUCLEOTIDE SEQUENCE</scope>
</reference>
<dbReference type="Pfam" id="PF08007">
    <property type="entry name" value="JmjC_2"/>
    <property type="match status" value="1"/>
</dbReference>
<dbReference type="SUPFAM" id="SSF48371">
    <property type="entry name" value="ARM repeat"/>
    <property type="match status" value="1"/>
</dbReference>
<keyword evidence="1 3" id="KW-0479">Metal-binding</keyword>
<accession>A0AA88ALD7</accession>
<comment type="caution">
    <text evidence="6">The sequence shown here is derived from an EMBL/GenBank/DDBJ whole genome shotgun (WGS) entry which is preliminary data.</text>
</comment>
<dbReference type="SUPFAM" id="SSF51197">
    <property type="entry name" value="Clavaminate synthase-like"/>
    <property type="match status" value="1"/>
</dbReference>
<dbReference type="PANTHER" id="PTHR13096:SF9">
    <property type="entry name" value="BIFUNCTIONAL LYSINE-SPECIFIC DEMETHYLASE AND HISTIDYL-HYDROXYLASE"/>
    <property type="match status" value="1"/>
</dbReference>
<dbReference type="InterPro" id="IPR039994">
    <property type="entry name" value="NO66-like"/>
</dbReference>
<keyword evidence="3" id="KW-0805">Transcription regulation</keyword>
<feature type="region of interest" description="Disordered" evidence="4">
    <location>
        <begin position="1"/>
        <end position="21"/>
    </location>
</feature>
<evidence type="ECO:0000256" key="1">
    <source>
        <dbReference type="ARBA" id="ARBA00022723"/>
    </source>
</evidence>
<keyword evidence="3" id="KW-0539">Nucleus</keyword>
<proteinExistence type="inferred from homology"/>
<dbReference type="PROSITE" id="PS51184">
    <property type="entry name" value="JMJC"/>
    <property type="match status" value="1"/>
</dbReference>
<keyword evidence="3" id="KW-0560">Oxidoreductase</keyword>
<dbReference type="EC" id="1.14.11.-" evidence="3"/>
<dbReference type="GO" id="GO:0005506">
    <property type="term" value="F:iron ion binding"/>
    <property type="evidence" value="ECO:0007669"/>
    <property type="project" value="UniProtKB-UniRule"/>
</dbReference>
<feature type="domain" description="JmjC" evidence="5">
    <location>
        <begin position="362"/>
        <end position="502"/>
    </location>
</feature>
<evidence type="ECO:0000256" key="4">
    <source>
        <dbReference type="SAM" id="MobiDB-lite"/>
    </source>
</evidence>
<comment type="subcellular location">
    <subcellularLocation>
        <location evidence="3">Nucleus</location>
    </subcellularLocation>
</comment>
<dbReference type="GO" id="GO:0032453">
    <property type="term" value="F:histone H3K4 demethylase activity"/>
    <property type="evidence" value="ECO:0007669"/>
    <property type="project" value="TreeGrafter"/>
</dbReference>
<dbReference type="AlphaFoldDB" id="A0AA88ALD7"/>
<dbReference type="InterPro" id="IPR016024">
    <property type="entry name" value="ARM-type_fold"/>
</dbReference>
<protein>
    <recommendedName>
        <fullName evidence="3">Bifunctional lysine-specific demethylase and histidyl-hydroxylase</fullName>
        <ecNumber evidence="3">1.14.11.-</ecNumber>
    </recommendedName>
</protein>
<keyword evidence="2 3" id="KW-0408">Iron</keyword>
<gene>
    <name evidence="6" type="ORF">TIFTF001_024440</name>
</gene>
<keyword evidence="3" id="KW-0804">Transcription</keyword>
<comment type="similarity">
    <text evidence="3">Belongs to the ROX family.</text>
</comment>
<evidence type="ECO:0000313" key="7">
    <source>
        <dbReference type="Proteomes" id="UP001187192"/>
    </source>
</evidence>
<dbReference type="Gene3D" id="2.60.120.650">
    <property type="entry name" value="Cupin"/>
    <property type="match status" value="1"/>
</dbReference>
<comment type="function">
    <text evidence="3">Oxygenase that can act as both a histone lysine demethylase and a ribosomal histidine hydroxylase.</text>
</comment>
<name>A0AA88ALD7_FICCA</name>
<evidence type="ECO:0000256" key="2">
    <source>
        <dbReference type="ARBA" id="ARBA00023004"/>
    </source>
</evidence>
<sequence length="502" mass="56336">MEKKQGSRITSSNCTNRKRKPEALSSHNFHLHSNSFSNFDTIFGVLISSLHKLHKQPKSLLPLIKKCSDKLRLSLEQHPPPIDSILALLPTLLRSRCPGVAYRGAEIVGVAALVSLEVNERVVLDGETVRALVSALASSNRRVSMAACNAVLDLCVTSVGRENILSFSALEALIEEEGLFYISSFKTQDLAESIFRLSINDDRLSVPLPLDVVQRGFFGRSNSGFKDFMLNIWELSPSFVGRLSRASFERDDIFNPFLESLNTTETFPSFLSSILHNMVSCLPSASDELGILRFLKEARHKLGCPIIYQQDLRVLRTKGHLKEEEHFFPFVLDSHFREDSYVFNLDDILKCEEAFTVGYTVALRGMEFRFRRIAAIADGLASLFGQPSVGANMYLTPPDSQGLARHYDDHCVFVCQLFGTKKWRVFSRSSVQLPRLYDPLDNPPCSEVDGLETGCELFTLRQGDTLYIPRGFLHEAYTETGCNSSGYSLHLTFGIEVEPPFE</sequence>
<dbReference type="InterPro" id="IPR003347">
    <property type="entry name" value="JmjC_dom"/>
</dbReference>
<keyword evidence="3" id="KW-0223">Dioxygenase</keyword>
<dbReference type="GO" id="GO:0005730">
    <property type="term" value="C:nucleolus"/>
    <property type="evidence" value="ECO:0007669"/>
    <property type="project" value="TreeGrafter"/>
</dbReference>
<comment type="cofactor">
    <cofactor evidence="3">
        <name>Fe(2+)</name>
        <dbReference type="ChEBI" id="CHEBI:29033"/>
    </cofactor>
    <text evidence="3">Binds 1 Fe(2+) ion per subunit.</text>
</comment>
<evidence type="ECO:0000313" key="6">
    <source>
        <dbReference type="EMBL" id="GMN55322.1"/>
    </source>
</evidence>
<dbReference type="Proteomes" id="UP001187192">
    <property type="component" value="Unassembled WGS sequence"/>
</dbReference>
<dbReference type="PANTHER" id="PTHR13096">
    <property type="entry name" value="MINA53 MYC INDUCED NUCLEAR ANTIGEN"/>
    <property type="match status" value="1"/>
</dbReference>
<organism evidence="6 7">
    <name type="scientific">Ficus carica</name>
    <name type="common">Common fig</name>
    <dbReference type="NCBI Taxonomy" id="3494"/>
    <lineage>
        <taxon>Eukaryota</taxon>
        <taxon>Viridiplantae</taxon>
        <taxon>Streptophyta</taxon>
        <taxon>Embryophyta</taxon>
        <taxon>Tracheophyta</taxon>
        <taxon>Spermatophyta</taxon>
        <taxon>Magnoliopsida</taxon>
        <taxon>eudicotyledons</taxon>
        <taxon>Gunneridae</taxon>
        <taxon>Pentapetalae</taxon>
        <taxon>rosids</taxon>
        <taxon>fabids</taxon>
        <taxon>Rosales</taxon>
        <taxon>Moraceae</taxon>
        <taxon>Ficeae</taxon>
        <taxon>Ficus</taxon>
    </lineage>
</organism>
<keyword evidence="7" id="KW-1185">Reference proteome</keyword>
<dbReference type="GO" id="GO:0051864">
    <property type="term" value="F:histone H3K36 demethylase activity"/>
    <property type="evidence" value="ECO:0007669"/>
    <property type="project" value="TreeGrafter"/>
</dbReference>
<evidence type="ECO:0000259" key="5">
    <source>
        <dbReference type="PROSITE" id="PS51184"/>
    </source>
</evidence>